<name>A0A9X1SKY8_9BACT</name>
<evidence type="ECO:0000256" key="1">
    <source>
        <dbReference type="SAM" id="Phobius"/>
    </source>
</evidence>
<evidence type="ECO:0000313" key="2">
    <source>
        <dbReference type="EMBL" id="MCC9630254.1"/>
    </source>
</evidence>
<feature type="transmembrane region" description="Helical" evidence="1">
    <location>
        <begin position="108"/>
        <end position="131"/>
    </location>
</feature>
<evidence type="ECO:0000313" key="3">
    <source>
        <dbReference type="Proteomes" id="UP001139103"/>
    </source>
</evidence>
<dbReference type="RefSeq" id="WP_230221229.1">
    <property type="nucleotide sequence ID" value="NZ_JAJKFT010000010.1"/>
</dbReference>
<keyword evidence="1" id="KW-1133">Transmembrane helix</keyword>
<feature type="transmembrane region" description="Helical" evidence="1">
    <location>
        <begin position="137"/>
        <end position="158"/>
    </location>
</feature>
<reference evidence="2" key="1">
    <citation type="submission" date="2021-11" db="EMBL/GenBank/DDBJ databases">
        <title>Genome sequence.</title>
        <authorList>
            <person name="Sun Q."/>
        </authorList>
    </citation>
    <scope>NUCLEOTIDE SEQUENCE</scope>
    <source>
        <strain evidence="2">JC732</strain>
    </source>
</reference>
<gene>
    <name evidence="2" type="ORF">LOC68_17810</name>
</gene>
<sequence>MNQPSENPFASPRVDEFVEVLPDAEEGTNEQFQLRVGKIVGESPLSLPRVCLYCAADIVDDFSLRRVARYHRLRLSPGRQPILFQFYCSTCSACVAAAQAWRRRRSQALYFALACVLLAVGASFLGLYGNAEFPETAWLSLFSILGIALVAPFFRVWYCESQLPKFPELESYAENTMTVKGAGWKFIERFREGSPA</sequence>
<comment type="caution">
    <text evidence="2">The sequence shown here is derived from an EMBL/GenBank/DDBJ whole genome shotgun (WGS) entry which is preliminary data.</text>
</comment>
<protein>
    <submittedName>
        <fullName evidence="2">Uncharacterized protein</fullName>
    </submittedName>
</protein>
<dbReference type="EMBL" id="JAJKFT010000010">
    <property type="protein sequence ID" value="MCC9630254.1"/>
    <property type="molecule type" value="Genomic_DNA"/>
</dbReference>
<proteinExistence type="predicted"/>
<keyword evidence="1" id="KW-0812">Transmembrane</keyword>
<keyword evidence="1" id="KW-0472">Membrane</keyword>
<keyword evidence="3" id="KW-1185">Reference proteome</keyword>
<organism evidence="2 3">
    <name type="scientific">Blastopirellula sediminis</name>
    <dbReference type="NCBI Taxonomy" id="2894196"/>
    <lineage>
        <taxon>Bacteria</taxon>
        <taxon>Pseudomonadati</taxon>
        <taxon>Planctomycetota</taxon>
        <taxon>Planctomycetia</taxon>
        <taxon>Pirellulales</taxon>
        <taxon>Pirellulaceae</taxon>
        <taxon>Blastopirellula</taxon>
    </lineage>
</organism>
<dbReference type="AlphaFoldDB" id="A0A9X1SKY8"/>
<accession>A0A9X1SKY8</accession>
<dbReference type="Proteomes" id="UP001139103">
    <property type="component" value="Unassembled WGS sequence"/>
</dbReference>